<gene>
    <name evidence="1" type="ordered locus">Tph_c17520</name>
</gene>
<protein>
    <submittedName>
        <fullName evidence="1">Uncharacterized protein</fullName>
    </submittedName>
</protein>
<dbReference type="KEGG" id="tpz:Tph_c17520"/>
<organism evidence="1 2">
    <name type="scientific">Thermacetogenium phaeum (strain ATCC BAA-254 / DSM 26808 / PB)</name>
    <dbReference type="NCBI Taxonomy" id="1089553"/>
    <lineage>
        <taxon>Bacteria</taxon>
        <taxon>Bacillati</taxon>
        <taxon>Bacillota</taxon>
        <taxon>Clostridia</taxon>
        <taxon>Thermoanaerobacterales</taxon>
        <taxon>Thermoanaerobacteraceae</taxon>
        <taxon>Thermacetogenium</taxon>
    </lineage>
</organism>
<dbReference type="HOGENOM" id="CLU_679128_0_0_9"/>
<dbReference type="Proteomes" id="UP000000467">
    <property type="component" value="Chromosome"/>
</dbReference>
<dbReference type="eggNOG" id="COG0823">
    <property type="taxonomic scope" value="Bacteria"/>
</dbReference>
<dbReference type="STRING" id="1089553.Tph_c17520"/>
<reference evidence="1 2" key="1">
    <citation type="journal article" date="2012" name="BMC Genomics">
        <title>Genome-guided analysis of physiological and morphological traits of the fermentative acetate oxidizer Thermacetogenium phaeum.</title>
        <authorList>
            <person name="Oehler D."/>
            <person name="Poehlein A."/>
            <person name="Leimbach A."/>
            <person name="Muller N."/>
            <person name="Daniel R."/>
            <person name="Gottschalk G."/>
            <person name="Schink B."/>
        </authorList>
    </citation>
    <scope>NUCLEOTIDE SEQUENCE [LARGE SCALE GENOMIC DNA]</scope>
    <source>
        <strain evidence="2">ATCC BAA-254 / DSM 26808 / PB</strain>
    </source>
</reference>
<sequence length="413" mass="46132">MARRIISILFLALAPSFVIVMLGDLTGCNGTLGALKEANDYSPLLGYVSVTQEQDKEVWTGRLRDSRGREVMLFKFTPSGGEAKQEYLLFPRRFFAWAGKHVAYCGAEQQEVILVDYQTQKEVFRRRLPERVTYLSAHPEEEEFLVATKKALYLVQPAEESSAPRSSEKAPAFILRRLKDGVFHWPALSPDGRQVASGKKDEKGEGTALVVLDLSSGREKEMLPPFTNPAAPDVAYRIITSVAWTPDGKKIVVGTTSPADPRVEWLVTLDPETGQKRDLMSTTQLYTSPGCFTPDGKHFLFSQGKPDYREFLGEGSQYKGPDVPDPFRAKLVLLELKTGRLTHLRHIPPDLNSYWPLCDREGKIYFLDKDPNLVFSSPHQSAASVSIYQVPLQGGQPERLLGVKGLVSYAVIR</sequence>
<dbReference type="Gene3D" id="2.120.10.30">
    <property type="entry name" value="TolB, C-terminal domain"/>
    <property type="match status" value="1"/>
</dbReference>
<dbReference type="EMBL" id="CP003732">
    <property type="protein sequence ID" value="AFV11955.1"/>
    <property type="molecule type" value="Genomic_DNA"/>
</dbReference>
<dbReference type="InterPro" id="IPR011042">
    <property type="entry name" value="6-blade_b-propeller_TolB-like"/>
</dbReference>
<keyword evidence="2" id="KW-1185">Reference proteome</keyword>
<evidence type="ECO:0000313" key="1">
    <source>
        <dbReference type="EMBL" id="AFV11955.1"/>
    </source>
</evidence>
<accession>K4LJ17</accession>
<name>K4LJ17_THEPS</name>
<proteinExistence type="predicted"/>
<evidence type="ECO:0000313" key="2">
    <source>
        <dbReference type="Proteomes" id="UP000000467"/>
    </source>
</evidence>
<dbReference type="OrthoDB" id="1714687at2"/>
<dbReference type="RefSeq" id="WP_015050833.1">
    <property type="nucleotide sequence ID" value="NC_018870.1"/>
</dbReference>
<dbReference type="AlphaFoldDB" id="K4LJ17"/>
<dbReference type="SUPFAM" id="SSF82171">
    <property type="entry name" value="DPP6 N-terminal domain-like"/>
    <property type="match status" value="1"/>
</dbReference>